<dbReference type="GO" id="GO:0003677">
    <property type="term" value="F:DNA binding"/>
    <property type="evidence" value="ECO:0007669"/>
    <property type="project" value="UniProtKB-KW"/>
</dbReference>
<comment type="caution">
    <text evidence="5">The sequence shown here is derived from an EMBL/GenBank/DDBJ whole genome shotgun (WGS) entry which is preliminary data.</text>
</comment>
<keyword evidence="3" id="KW-0804">Transcription</keyword>
<dbReference type="AlphaFoldDB" id="A0A9D2HD53"/>
<dbReference type="CDD" id="cd00090">
    <property type="entry name" value="HTH_ARSR"/>
    <property type="match status" value="1"/>
</dbReference>
<dbReference type="SMART" id="SM00418">
    <property type="entry name" value="HTH_ARSR"/>
    <property type="match status" value="1"/>
</dbReference>
<dbReference type="SUPFAM" id="SSF46785">
    <property type="entry name" value="Winged helix' DNA-binding domain"/>
    <property type="match status" value="1"/>
</dbReference>
<dbReference type="GO" id="GO:0003700">
    <property type="term" value="F:DNA-binding transcription factor activity"/>
    <property type="evidence" value="ECO:0007669"/>
    <property type="project" value="InterPro"/>
</dbReference>
<dbReference type="InterPro" id="IPR051081">
    <property type="entry name" value="HTH_MetalResp_TranReg"/>
</dbReference>
<dbReference type="InterPro" id="IPR036390">
    <property type="entry name" value="WH_DNA-bd_sf"/>
</dbReference>
<evidence type="ECO:0000256" key="3">
    <source>
        <dbReference type="ARBA" id="ARBA00023163"/>
    </source>
</evidence>
<dbReference type="EMBL" id="DXAN01000024">
    <property type="protein sequence ID" value="HJA09037.1"/>
    <property type="molecule type" value="Genomic_DNA"/>
</dbReference>
<dbReference type="InterPro" id="IPR036388">
    <property type="entry name" value="WH-like_DNA-bd_sf"/>
</dbReference>
<dbReference type="InterPro" id="IPR011991">
    <property type="entry name" value="ArsR-like_HTH"/>
</dbReference>
<evidence type="ECO:0000313" key="6">
    <source>
        <dbReference type="Proteomes" id="UP000824225"/>
    </source>
</evidence>
<dbReference type="PANTHER" id="PTHR33154">
    <property type="entry name" value="TRANSCRIPTIONAL REGULATOR, ARSR FAMILY"/>
    <property type="match status" value="1"/>
</dbReference>
<dbReference type="Pfam" id="PF01022">
    <property type="entry name" value="HTH_5"/>
    <property type="match status" value="1"/>
</dbReference>
<keyword evidence="2" id="KW-0238">DNA-binding</keyword>
<dbReference type="Proteomes" id="UP000824225">
    <property type="component" value="Unassembled WGS sequence"/>
</dbReference>
<evidence type="ECO:0000256" key="2">
    <source>
        <dbReference type="ARBA" id="ARBA00023125"/>
    </source>
</evidence>
<name>A0A9D2HD53_9BACT</name>
<proteinExistence type="predicted"/>
<evidence type="ECO:0000256" key="1">
    <source>
        <dbReference type="ARBA" id="ARBA00023015"/>
    </source>
</evidence>
<gene>
    <name evidence="5" type="ORF">H9962_07605</name>
</gene>
<dbReference type="PRINTS" id="PR00778">
    <property type="entry name" value="HTHARSR"/>
</dbReference>
<dbReference type="PROSITE" id="PS50987">
    <property type="entry name" value="HTH_ARSR_2"/>
    <property type="match status" value="1"/>
</dbReference>
<evidence type="ECO:0000259" key="4">
    <source>
        <dbReference type="PROSITE" id="PS50987"/>
    </source>
</evidence>
<reference evidence="5" key="1">
    <citation type="journal article" date="2021" name="PeerJ">
        <title>Extensive microbial diversity within the chicken gut microbiome revealed by metagenomics and culture.</title>
        <authorList>
            <person name="Gilroy R."/>
            <person name="Ravi A."/>
            <person name="Getino M."/>
            <person name="Pursley I."/>
            <person name="Horton D.L."/>
            <person name="Alikhan N.F."/>
            <person name="Baker D."/>
            <person name="Gharbi K."/>
            <person name="Hall N."/>
            <person name="Watson M."/>
            <person name="Adriaenssens E.M."/>
            <person name="Foster-Nyarko E."/>
            <person name="Jarju S."/>
            <person name="Secka A."/>
            <person name="Antonio M."/>
            <person name="Oren A."/>
            <person name="Chaudhuri R.R."/>
            <person name="La Ragione R."/>
            <person name="Hildebrand F."/>
            <person name="Pallen M.J."/>
        </authorList>
    </citation>
    <scope>NUCLEOTIDE SEQUENCE</scope>
    <source>
        <strain evidence="5">CHK186-16707</strain>
    </source>
</reference>
<evidence type="ECO:0000313" key="5">
    <source>
        <dbReference type="EMBL" id="HJA09037.1"/>
    </source>
</evidence>
<reference evidence="5" key="2">
    <citation type="submission" date="2021-04" db="EMBL/GenBank/DDBJ databases">
        <authorList>
            <person name="Gilroy R."/>
        </authorList>
    </citation>
    <scope>NUCLEOTIDE SEQUENCE</scope>
    <source>
        <strain evidence="5">CHK186-16707</strain>
    </source>
</reference>
<dbReference type="PANTHER" id="PTHR33154:SF18">
    <property type="entry name" value="ARSENICAL RESISTANCE OPERON REPRESSOR"/>
    <property type="match status" value="1"/>
</dbReference>
<organism evidence="5 6">
    <name type="scientific">Candidatus Mailhella merdigallinarum</name>
    <dbReference type="NCBI Taxonomy" id="2838658"/>
    <lineage>
        <taxon>Bacteria</taxon>
        <taxon>Pseudomonadati</taxon>
        <taxon>Thermodesulfobacteriota</taxon>
        <taxon>Desulfovibrionia</taxon>
        <taxon>Desulfovibrionales</taxon>
        <taxon>Desulfovibrionaceae</taxon>
        <taxon>Mailhella</taxon>
    </lineage>
</organism>
<protein>
    <submittedName>
        <fullName evidence="5">Metalloregulator ArsR/SmtB family transcription factor</fullName>
    </submittedName>
</protein>
<dbReference type="InterPro" id="IPR001845">
    <property type="entry name" value="HTH_ArsR_DNA-bd_dom"/>
</dbReference>
<accession>A0A9D2HD53</accession>
<keyword evidence="1" id="KW-0805">Transcription regulation</keyword>
<dbReference type="NCBIfam" id="NF033788">
    <property type="entry name" value="HTH_metalloreg"/>
    <property type="match status" value="1"/>
</dbReference>
<dbReference type="Gene3D" id="1.10.10.10">
    <property type="entry name" value="Winged helix-like DNA-binding domain superfamily/Winged helix DNA-binding domain"/>
    <property type="match status" value="1"/>
</dbReference>
<feature type="domain" description="HTH arsR-type" evidence="4">
    <location>
        <begin position="3"/>
        <end position="97"/>
    </location>
</feature>
<sequence length="107" mass="12078">MERRKRYIAAQARIFKALGHPSRLLMVDALREGEKCVCELQALVGDDMSTISKHLAVLREAGVVSAEKRGTSIYYRLTLCCLDTFLQCTGELVERRALSQMEMLDQA</sequence>